<sequence>MGCNMVQLGKRIILFQKSASGRSFQFGKYYFTIYKPSLWIVKPNWPFRVRYELRIWTGIKVERE</sequence>
<evidence type="ECO:0000313" key="1">
    <source>
        <dbReference type="EMBL" id="XCG96874.1"/>
    </source>
</evidence>
<gene>
    <name evidence="1" type="ORF">vBKpn2P2_26</name>
</gene>
<dbReference type="EMBL" id="PP848851">
    <property type="protein sequence ID" value="XCG96874.1"/>
    <property type="molecule type" value="Genomic_DNA"/>
</dbReference>
<organism evidence="1">
    <name type="scientific">Klebsiella phage vB_Kpn2-P2</name>
    <dbReference type="NCBI Taxonomy" id="3230849"/>
    <lineage>
        <taxon>Viruses</taxon>
    </lineage>
</organism>
<name>A0AAU8EEJ2_9VIRU</name>
<accession>A0AAU8EEJ2</accession>
<protein>
    <submittedName>
        <fullName evidence="1">Uncharacterized protein</fullName>
    </submittedName>
</protein>
<proteinExistence type="predicted"/>
<reference evidence="1" key="1">
    <citation type="submission" date="2024-05" db="EMBL/GenBank/DDBJ databases">
        <authorList>
            <person name="Ferriol-Gonzalez C."/>
            <person name="Concha-Eloko R."/>
            <person name="Bernabeu-Gimeno M."/>
            <person name="Fernandez-Cuenca F."/>
            <person name="Canada-Garcia J.E."/>
            <person name="Garcia-Cobos S."/>
            <person name="Sanjuan R."/>
            <person name="Domingo-Calap P."/>
        </authorList>
    </citation>
    <scope>NUCLEOTIDE SEQUENCE</scope>
</reference>